<organism evidence="1 2">
    <name type="scientific">Ustilaginoidea virens</name>
    <name type="common">Rice false smut fungus</name>
    <name type="synonym">Villosiclava virens</name>
    <dbReference type="NCBI Taxonomy" id="1159556"/>
    <lineage>
        <taxon>Eukaryota</taxon>
        <taxon>Fungi</taxon>
        <taxon>Dikarya</taxon>
        <taxon>Ascomycota</taxon>
        <taxon>Pezizomycotina</taxon>
        <taxon>Sordariomycetes</taxon>
        <taxon>Hypocreomycetidae</taxon>
        <taxon>Hypocreales</taxon>
        <taxon>Clavicipitaceae</taxon>
        <taxon>Ustilaginoidea</taxon>
    </lineage>
</organism>
<evidence type="ECO:0000313" key="1">
    <source>
        <dbReference type="EMBL" id="QUC17523.1"/>
    </source>
</evidence>
<dbReference type="RefSeq" id="XP_042995196.1">
    <property type="nucleotide sequence ID" value="XM_043139262.1"/>
</dbReference>
<dbReference type="GeneID" id="66062542"/>
<dbReference type="Proteomes" id="UP000027002">
    <property type="component" value="Chromosome 1"/>
</dbReference>
<evidence type="ECO:0000313" key="2">
    <source>
        <dbReference type="Proteomes" id="UP000027002"/>
    </source>
</evidence>
<dbReference type="EMBL" id="CP072753">
    <property type="protein sequence ID" value="QUC17523.1"/>
    <property type="molecule type" value="Genomic_DNA"/>
</dbReference>
<accession>A0A8E5MEP5</accession>
<dbReference type="AlphaFoldDB" id="A0A8E5MEP5"/>
<keyword evidence="2" id="KW-1185">Reference proteome</keyword>
<sequence>MCWALRVLKTTWLKKVTKTGVRTQASYDNGMLTSTLQYRHDSIGGKSRGLAWGLCFHFLGSLHHISSSMTSRLNEKKSNIF</sequence>
<name>A0A8E5MEP5_USTVR</name>
<gene>
    <name evidence="1" type="ORF">UV8b_01764</name>
</gene>
<reference evidence="1" key="1">
    <citation type="submission" date="2020-03" db="EMBL/GenBank/DDBJ databases">
        <title>A mixture of massive structural variations and highly conserved coding sequences in Ustilaginoidea virens genome.</title>
        <authorList>
            <person name="Zhang K."/>
            <person name="Zhao Z."/>
            <person name="Zhang Z."/>
            <person name="Li Y."/>
            <person name="Hsiang T."/>
            <person name="Sun W."/>
        </authorList>
    </citation>
    <scope>NUCLEOTIDE SEQUENCE</scope>
    <source>
        <strain evidence="1">UV-8b</strain>
    </source>
</reference>
<proteinExistence type="predicted"/>
<protein>
    <submittedName>
        <fullName evidence="1">Uncharacterized protein</fullName>
    </submittedName>
</protein>
<dbReference type="KEGG" id="uvi:66062542"/>